<protein>
    <submittedName>
        <fullName evidence="3">DUF3387 domain-containing protein</fullName>
    </submittedName>
</protein>
<dbReference type="EMBL" id="JARTLI010000074">
    <property type="protein sequence ID" value="MED5053805.1"/>
    <property type="molecule type" value="Genomic_DNA"/>
</dbReference>
<dbReference type="EMBL" id="JAQOTG010000011">
    <property type="protein sequence ID" value="MDE8564558.1"/>
    <property type="molecule type" value="Genomic_DNA"/>
</dbReference>
<sequence>MHKVVKALKKQLAVDWTSPHRRDVYAKVKLAVKQVLMKEKITAQQLQFLTNKLMEQAEQQYKDWSVNA</sequence>
<gene>
    <name evidence="3" type="ORF">P9850_18810</name>
    <name evidence="2" type="ORF">PNH38_11825</name>
</gene>
<dbReference type="Proteomes" id="UP001213979">
    <property type="component" value="Unassembled WGS sequence"/>
</dbReference>
<comment type="caution">
    <text evidence="3">The sequence shown here is derived from an EMBL/GenBank/DDBJ whole genome shotgun (WGS) entry which is preliminary data.</text>
</comment>
<dbReference type="AlphaFoldDB" id="A0ABD5IZM3"/>
<accession>A0ABD5IZM3</accession>
<evidence type="ECO:0000259" key="1">
    <source>
        <dbReference type="Pfam" id="PF11867"/>
    </source>
</evidence>
<dbReference type="Proteomes" id="UP001339962">
    <property type="component" value="Unassembled WGS sequence"/>
</dbReference>
<dbReference type="Pfam" id="PF11867">
    <property type="entry name" value="T1RH-like_C"/>
    <property type="match status" value="1"/>
</dbReference>
<reference evidence="2 4" key="1">
    <citation type="submission" date="2023-01" db="EMBL/GenBank/DDBJ databases">
        <title>Genome-based reclassification of Anoxybacillus geothermalis as a later heterotypic synonym of Anoxybacillus rupiensis.</title>
        <authorList>
            <person name="Inan Bektas K."/>
            <person name="Canakci S."/>
            <person name="Belduz A.A."/>
            <person name="Guler H.H."/>
        </authorList>
    </citation>
    <scope>NUCLEOTIDE SEQUENCE [LARGE SCALE GENOMIC DNA]</scope>
    <source>
        <strain evidence="2 4">DSM 17127</strain>
    </source>
</reference>
<evidence type="ECO:0000313" key="4">
    <source>
        <dbReference type="Proteomes" id="UP001213979"/>
    </source>
</evidence>
<evidence type="ECO:0000313" key="2">
    <source>
        <dbReference type="EMBL" id="MDE8564558.1"/>
    </source>
</evidence>
<organism evidence="3 5">
    <name type="scientific">Anoxybacteroides rupiense</name>
    <dbReference type="NCBI Taxonomy" id="311460"/>
    <lineage>
        <taxon>Bacteria</taxon>
        <taxon>Bacillati</taxon>
        <taxon>Bacillota</taxon>
        <taxon>Bacilli</taxon>
        <taxon>Bacillales</taxon>
        <taxon>Anoxybacillaceae</taxon>
        <taxon>Anoxybacteroides</taxon>
    </lineage>
</organism>
<name>A0ABD5IZM3_9BACL</name>
<feature type="domain" description="Type I restriction enzyme HindI endonuclease subunit-like C-terminal" evidence="1">
    <location>
        <begin position="2"/>
        <end position="62"/>
    </location>
</feature>
<proteinExistence type="predicted"/>
<dbReference type="InterPro" id="IPR021810">
    <property type="entry name" value="T1RH-like_C"/>
</dbReference>
<keyword evidence="4" id="KW-1185">Reference proteome</keyword>
<evidence type="ECO:0000313" key="5">
    <source>
        <dbReference type="Proteomes" id="UP001339962"/>
    </source>
</evidence>
<reference evidence="3 5" key="2">
    <citation type="submission" date="2023-03" db="EMBL/GenBank/DDBJ databases">
        <title>Bacillus Genome Sequencing.</title>
        <authorList>
            <person name="Dunlap C."/>
        </authorList>
    </citation>
    <scope>NUCLEOTIDE SEQUENCE [LARGE SCALE GENOMIC DNA]</scope>
    <source>
        <strain evidence="3 5">NRS-38</strain>
    </source>
</reference>
<evidence type="ECO:0000313" key="3">
    <source>
        <dbReference type="EMBL" id="MED5053805.1"/>
    </source>
</evidence>